<feature type="non-terminal residue" evidence="2">
    <location>
        <position position="1"/>
    </location>
</feature>
<protein>
    <submittedName>
        <fullName evidence="2">Uncharacterized protein</fullName>
    </submittedName>
</protein>
<sequence>RFGGFDVLAHLDFPKRYVKTSYNELDLVDEILSSLDGSGILLEINTSPLRKGLNECSPDKDLLEKYVKHGGRRVCLGSDAHSAAEIGAGLERAQDLASQNRLEAGIFQQRRFHPFDRY</sequence>
<proteinExistence type="predicted"/>
<organism evidence="2">
    <name type="scientific">marine sediment metagenome</name>
    <dbReference type="NCBI Taxonomy" id="412755"/>
    <lineage>
        <taxon>unclassified sequences</taxon>
        <taxon>metagenomes</taxon>
        <taxon>ecological metagenomes</taxon>
    </lineage>
</organism>
<reference evidence="2" key="1">
    <citation type="journal article" date="2014" name="Front. Microbiol.">
        <title>High frequency of phylogenetically diverse reductive dehalogenase-homologous genes in deep subseafloor sedimentary metagenomes.</title>
        <authorList>
            <person name="Kawai M."/>
            <person name="Futagami T."/>
            <person name="Toyoda A."/>
            <person name="Takaki Y."/>
            <person name="Nishi S."/>
            <person name="Hori S."/>
            <person name="Arai W."/>
            <person name="Tsubouchi T."/>
            <person name="Morono Y."/>
            <person name="Uchiyama I."/>
            <person name="Ito T."/>
            <person name="Fujiyama A."/>
            <person name="Inagaki F."/>
            <person name="Takami H."/>
        </authorList>
    </citation>
    <scope>NUCLEOTIDE SEQUENCE</scope>
    <source>
        <strain evidence="2">Expedition CK06-06</strain>
    </source>
</reference>
<gene>
    <name evidence="2" type="ORF">S06H3_24497</name>
</gene>
<evidence type="ECO:0000256" key="1">
    <source>
        <dbReference type="ARBA" id="ARBA00022801"/>
    </source>
</evidence>
<dbReference type="GO" id="GO:0000105">
    <property type="term" value="P:L-histidine biosynthetic process"/>
    <property type="evidence" value="ECO:0007669"/>
    <property type="project" value="InterPro"/>
</dbReference>
<accession>X1M0E4</accession>
<dbReference type="SUPFAM" id="SSF89550">
    <property type="entry name" value="PHP domain-like"/>
    <property type="match status" value="1"/>
</dbReference>
<dbReference type="InterPro" id="IPR010140">
    <property type="entry name" value="Histidinol_P_phosphatase_HisJ"/>
</dbReference>
<dbReference type="PANTHER" id="PTHR21039">
    <property type="entry name" value="HISTIDINOL PHOSPHATASE-RELATED"/>
    <property type="match status" value="1"/>
</dbReference>
<evidence type="ECO:0000313" key="2">
    <source>
        <dbReference type="EMBL" id="GAI24838.1"/>
    </source>
</evidence>
<dbReference type="PANTHER" id="PTHR21039:SF0">
    <property type="entry name" value="HISTIDINOL-PHOSPHATASE"/>
    <property type="match status" value="1"/>
</dbReference>
<dbReference type="Gene3D" id="3.20.20.140">
    <property type="entry name" value="Metal-dependent hydrolases"/>
    <property type="match status" value="1"/>
</dbReference>
<dbReference type="GO" id="GO:0005737">
    <property type="term" value="C:cytoplasm"/>
    <property type="evidence" value="ECO:0007669"/>
    <property type="project" value="TreeGrafter"/>
</dbReference>
<dbReference type="EMBL" id="BARV01013651">
    <property type="protein sequence ID" value="GAI24838.1"/>
    <property type="molecule type" value="Genomic_DNA"/>
</dbReference>
<name>X1M0E4_9ZZZZ</name>
<dbReference type="AlphaFoldDB" id="X1M0E4"/>
<comment type="caution">
    <text evidence="2">The sequence shown here is derived from an EMBL/GenBank/DDBJ whole genome shotgun (WGS) entry which is preliminary data.</text>
</comment>
<dbReference type="GO" id="GO:0004401">
    <property type="term" value="F:histidinol-phosphatase activity"/>
    <property type="evidence" value="ECO:0007669"/>
    <property type="project" value="InterPro"/>
</dbReference>
<dbReference type="InterPro" id="IPR016195">
    <property type="entry name" value="Pol/histidinol_Pase-like"/>
</dbReference>
<keyword evidence="1" id="KW-0378">Hydrolase</keyword>